<dbReference type="EMBL" id="CP071247">
    <property type="protein sequence ID" value="QSP95966.1"/>
    <property type="molecule type" value="Genomic_DNA"/>
</dbReference>
<reference evidence="3 4" key="1">
    <citation type="submission" date="2021-03" db="EMBL/GenBank/DDBJ databases">
        <title>Genome sequencing of Marinobacter sp. LPB0319.</title>
        <authorList>
            <person name="Kim J."/>
        </authorList>
    </citation>
    <scope>NUCLEOTIDE SEQUENCE [LARGE SCALE GENOMIC DNA]</scope>
    <source>
        <strain evidence="3 4">LPB0319</strain>
    </source>
</reference>
<feature type="compositionally biased region" description="Basic and acidic residues" evidence="1">
    <location>
        <begin position="135"/>
        <end position="147"/>
    </location>
</feature>
<evidence type="ECO:0000256" key="1">
    <source>
        <dbReference type="SAM" id="MobiDB-lite"/>
    </source>
</evidence>
<organism evidence="3 4">
    <name type="scientific">Marinobacter salinisoli</name>
    <dbReference type="NCBI Taxonomy" id="2769486"/>
    <lineage>
        <taxon>Bacteria</taxon>
        <taxon>Pseudomonadati</taxon>
        <taxon>Pseudomonadota</taxon>
        <taxon>Gammaproteobacteria</taxon>
        <taxon>Pseudomonadales</taxon>
        <taxon>Marinobacteraceae</taxon>
        <taxon>Marinobacter</taxon>
    </lineage>
</organism>
<evidence type="ECO:0000313" key="3">
    <source>
        <dbReference type="EMBL" id="QSP95966.1"/>
    </source>
</evidence>
<protein>
    <recommendedName>
        <fullName evidence="5">Secreted protein</fullName>
    </recommendedName>
</protein>
<feature type="signal peptide" evidence="2">
    <location>
        <begin position="1"/>
        <end position="29"/>
    </location>
</feature>
<feature type="region of interest" description="Disordered" evidence="1">
    <location>
        <begin position="60"/>
        <end position="147"/>
    </location>
</feature>
<evidence type="ECO:0008006" key="5">
    <source>
        <dbReference type="Google" id="ProtNLM"/>
    </source>
</evidence>
<evidence type="ECO:0000313" key="4">
    <source>
        <dbReference type="Proteomes" id="UP000663555"/>
    </source>
</evidence>
<accession>A0ABX7MXX7</accession>
<keyword evidence="4" id="KW-1185">Reference proteome</keyword>
<dbReference type="RefSeq" id="WP_206645200.1">
    <property type="nucleotide sequence ID" value="NZ_CP071247.1"/>
</dbReference>
<feature type="chain" id="PRO_5045894693" description="Secreted protein" evidence="2">
    <location>
        <begin position="30"/>
        <end position="147"/>
    </location>
</feature>
<dbReference type="Proteomes" id="UP000663555">
    <property type="component" value="Chromosome"/>
</dbReference>
<evidence type="ECO:0000256" key="2">
    <source>
        <dbReference type="SAM" id="SignalP"/>
    </source>
</evidence>
<proteinExistence type="predicted"/>
<feature type="compositionally biased region" description="Basic and acidic residues" evidence="1">
    <location>
        <begin position="67"/>
        <end position="114"/>
    </location>
</feature>
<sequence>MKRYGSAASSMLPVLAVVAGLLISTVSQAGDDLDVTMRMVVDDADLMNSVVREIELPRAVPAVSSAGRDKSADRDKSRDLVAKGADQRDEARSAARDAREMTGRNDSVRDKTERPNNLPDAIDNARPDVGANDVPDVRDVTGPDLKP</sequence>
<gene>
    <name evidence="3" type="ORF">LPB19_06070</name>
</gene>
<name>A0ABX7MXX7_9GAMM</name>
<keyword evidence="2" id="KW-0732">Signal</keyword>